<evidence type="ECO:0000256" key="2">
    <source>
        <dbReference type="SAM" id="SignalP"/>
    </source>
</evidence>
<name>A0A8R1I722_CAEJA</name>
<keyword evidence="2" id="KW-0732">Signal</keyword>
<evidence type="ECO:0000313" key="3">
    <source>
        <dbReference type="EnsemblMetazoa" id="CJA16854.1"/>
    </source>
</evidence>
<feature type="chain" id="PRO_5035758570" evidence="2">
    <location>
        <begin position="20"/>
        <end position="410"/>
    </location>
</feature>
<reference evidence="3" key="2">
    <citation type="submission" date="2022-06" db="UniProtKB">
        <authorList>
            <consortium name="EnsemblMetazoa"/>
        </authorList>
    </citation>
    <scope>IDENTIFICATION</scope>
    <source>
        <strain evidence="3">DF5081</strain>
    </source>
</reference>
<feature type="transmembrane region" description="Helical" evidence="1">
    <location>
        <begin position="346"/>
        <end position="368"/>
    </location>
</feature>
<evidence type="ECO:0000313" key="4">
    <source>
        <dbReference type="Proteomes" id="UP000005237"/>
    </source>
</evidence>
<evidence type="ECO:0000256" key="1">
    <source>
        <dbReference type="SAM" id="Phobius"/>
    </source>
</evidence>
<feature type="signal peptide" evidence="2">
    <location>
        <begin position="1"/>
        <end position="19"/>
    </location>
</feature>
<reference evidence="4" key="1">
    <citation type="submission" date="2010-08" db="EMBL/GenBank/DDBJ databases">
        <authorList>
            <consortium name="Caenorhabditis japonica Sequencing Consortium"/>
            <person name="Wilson R.K."/>
        </authorList>
    </citation>
    <scope>NUCLEOTIDE SEQUENCE [LARGE SCALE GENOMIC DNA]</scope>
    <source>
        <strain evidence="4">DF5081</strain>
    </source>
</reference>
<dbReference type="EnsemblMetazoa" id="CJA16854.1">
    <property type="protein sequence ID" value="CJA16854.1"/>
    <property type="gene ID" value="WBGene00136058"/>
</dbReference>
<protein>
    <submittedName>
        <fullName evidence="3">Uncharacterized protein</fullName>
    </submittedName>
</protein>
<organism evidence="3 4">
    <name type="scientific">Caenorhabditis japonica</name>
    <dbReference type="NCBI Taxonomy" id="281687"/>
    <lineage>
        <taxon>Eukaryota</taxon>
        <taxon>Metazoa</taxon>
        <taxon>Ecdysozoa</taxon>
        <taxon>Nematoda</taxon>
        <taxon>Chromadorea</taxon>
        <taxon>Rhabditida</taxon>
        <taxon>Rhabditina</taxon>
        <taxon>Rhabditomorpha</taxon>
        <taxon>Rhabditoidea</taxon>
        <taxon>Rhabditidae</taxon>
        <taxon>Peloderinae</taxon>
        <taxon>Caenorhabditis</taxon>
    </lineage>
</organism>
<dbReference type="Proteomes" id="UP000005237">
    <property type="component" value="Unassembled WGS sequence"/>
</dbReference>
<accession>A0A8R1I722</accession>
<dbReference type="AlphaFoldDB" id="A0A8R1I722"/>
<keyword evidence="1" id="KW-0812">Transmembrane</keyword>
<proteinExistence type="predicted"/>
<keyword evidence="4" id="KW-1185">Reference proteome</keyword>
<keyword evidence="1" id="KW-0472">Membrane</keyword>
<sequence>MRKNLRIAIPLLLLSFTFAHVPSVEEILQTNQYLLISQQDGYTFIESNIPAGTCPRTFVRLKTNRPKNFQYRGSHLVRDVNDRIPPKMMIIREEKYYWTVRLFSINVTANFVDSFQKPTAFIDSTFDIDKHGNRQEFFKHNQKLRGTLFDSTSHMLYLDYSTPEKLWIEQYFVRGLFSAQYKLELMKSVQVETPNSRFEWTEDQYAGKFYYKEKMDDEIFLFEVPMGAYFTTVLDGLEGRRVGKLTDDGNLHGATGGAFFTISKQLQNQTYVFSTSLIPASLEAGLSCKIKTNQVEMPRFNNFIIVRNHDYCMLRDGGEYSKENCEEERRQYLALIEGEKTDTVKWLLIICMILFMLIVLLFVYIYWLRSTFISEEERTQQNEQTRKGGNTAVRRCKCDVLVSILQKIVI</sequence>
<keyword evidence="1" id="KW-1133">Transmembrane helix</keyword>